<dbReference type="InterPro" id="IPR001638">
    <property type="entry name" value="Solute-binding_3/MltF_N"/>
</dbReference>
<proteinExistence type="inferred from homology"/>
<feature type="domain" description="Solute-binding protein family 3/N-terminal" evidence="7">
    <location>
        <begin position="69"/>
        <end position="309"/>
    </location>
</feature>
<dbReference type="EMBL" id="QUBQ01000002">
    <property type="protein sequence ID" value="REK75071.1"/>
    <property type="molecule type" value="Genomic_DNA"/>
</dbReference>
<dbReference type="GO" id="GO:0042626">
    <property type="term" value="F:ATPase-coupled transmembrane transporter activity"/>
    <property type="evidence" value="ECO:0007669"/>
    <property type="project" value="InterPro"/>
</dbReference>
<evidence type="ECO:0000256" key="6">
    <source>
        <dbReference type="SAM" id="SignalP"/>
    </source>
</evidence>
<dbReference type="PANTHER" id="PTHR30024:SF47">
    <property type="entry name" value="TAURINE-BINDING PERIPLASMIC PROTEIN"/>
    <property type="match status" value="1"/>
</dbReference>
<dbReference type="AlphaFoldDB" id="A0A371PGK0"/>
<accession>A0A371PGK0</accession>
<keyword evidence="9" id="KW-1185">Reference proteome</keyword>
<comment type="caution">
    <text evidence="8">The sequence shown here is derived from an EMBL/GenBank/DDBJ whole genome shotgun (WGS) entry which is preliminary data.</text>
</comment>
<evidence type="ECO:0000256" key="5">
    <source>
        <dbReference type="SAM" id="MobiDB-lite"/>
    </source>
</evidence>
<sequence length="373" mass="39007">MSKNRTSHSSLLILFVALTLLLAACGGGNKPAAAPSPQPSASPAPTAEGTPAATIEPSEPPAPALETTSLSIGSARDTQLSPLIVIALEEGYFKEEGLEVKLELFPAGPDVTAALGSKSIQLGSSGDIPPIIAKASGLPITIIAQQADISGVQTLVVNPDKIKTPSDLNGKKVAYVPGTVSEAFFLRIVEKYGLDAKSIEPFKIGPTELVPAFQAGNIDAFAIWQPVALNGVKNGGVALLTGRESHVPGEEGPQQLINSYSILVGHNDFVDKHPETVKAVLRALNKSVAFIKSNPDGASAHIGKTLGQEAADIKTLIALNQYALDLTPELVGALESISKFLLDNEKIKEVPDFKTFINSTYLKAVASELVTIP</sequence>
<dbReference type="OrthoDB" id="286202at2"/>
<dbReference type="PANTHER" id="PTHR30024">
    <property type="entry name" value="ALIPHATIC SULFONATES-BINDING PROTEIN-RELATED"/>
    <property type="match status" value="1"/>
</dbReference>
<dbReference type="NCBIfam" id="TIGR01728">
    <property type="entry name" value="SsuA_fam"/>
    <property type="match status" value="1"/>
</dbReference>
<feature type="region of interest" description="Disordered" evidence="5">
    <location>
        <begin position="29"/>
        <end position="66"/>
    </location>
</feature>
<dbReference type="Proteomes" id="UP000261905">
    <property type="component" value="Unassembled WGS sequence"/>
</dbReference>
<gene>
    <name evidence="8" type="ORF">DX130_15665</name>
</gene>
<name>A0A371PGK0_9BACL</name>
<dbReference type="RefSeq" id="WP_116046912.1">
    <property type="nucleotide sequence ID" value="NZ_QUBQ01000002.1"/>
</dbReference>
<evidence type="ECO:0000256" key="1">
    <source>
        <dbReference type="ARBA" id="ARBA00004418"/>
    </source>
</evidence>
<evidence type="ECO:0000259" key="7">
    <source>
        <dbReference type="SMART" id="SM00062"/>
    </source>
</evidence>
<feature type="compositionally biased region" description="Low complexity" evidence="5">
    <location>
        <begin position="43"/>
        <end position="57"/>
    </location>
</feature>
<evidence type="ECO:0000256" key="3">
    <source>
        <dbReference type="ARBA" id="ARBA00022448"/>
    </source>
</evidence>
<keyword evidence="3" id="KW-0813">Transport</keyword>
<keyword evidence="4 6" id="KW-0732">Signal</keyword>
<dbReference type="CDD" id="cd01008">
    <property type="entry name" value="PBP2_NrtA_SsuA_CpmA_like"/>
    <property type="match status" value="1"/>
</dbReference>
<evidence type="ECO:0000256" key="2">
    <source>
        <dbReference type="ARBA" id="ARBA00010742"/>
    </source>
</evidence>
<dbReference type="SMART" id="SM00062">
    <property type="entry name" value="PBPb"/>
    <property type="match status" value="1"/>
</dbReference>
<dbReference type="Pfam" id="PF09084">
    <property type="entry name" value="NMT1"/>
    <property type="match status" value="1"/>
</dbReference>
<dbReference type="SUPFAM" id="SSF53850">
    <property type="entry name" value="Periplasmic binding protein-like II"/>
    <property type="match status" value="1"/>
</dbReference>
<feature type="chain" id="PRO_5038882057" evidence="6">
    <location>
        <begin position="24"/>
        <end position="373"/>
    </location>
</feature>
<organism evidence="8 9">
    <name type="scientific">Paenibacillus paeoniae</name>
    <dbReference type="NCBI Taxonomy" id="2292705"/>
    <lineage>
        <taxon>Bacteria</taxon>
        <taxon>Bacillati</taxon>
        <taxon>Bacillota</taxon>
        <taxon>Bacilli</taxon>
        <taxon>Bacillales</taxon>
        <taxon>Paenibacillaceae</taxon>
        <taxon>Paenibacillus</taxon>
    </lineage>
</organism>
<evidence type="ECO:0000313" key="9">
    <source>
        <dbReference type="Proteomes" id="UP000261905"/>
    </source>
</evidence>
<dbReference type="PROSITE" id="PS51257">
    <property type="entry name" value="PROKAR_LIPOPROTEIN"/>
    <property type="match status" value="1"/>
</dbReference>
<reference evidence="8 9" key="1">
    <citation type="submission" date="2018-08" db="EMBL/GenBank/DDBJ databases">
        <title>Paenibacillus sp. M4BSY-1, whole genome shotgun sequence.</title>
        <authorList>
            <person name="Tuo L."/>
        </authorList>
    </citation>
    <scope>NUCLEOTIDE SEQUENCE [LARGE SCALE GENOMIC DNA]</scope>
    <source>
        <strain evidence="8 9">M4BSY-1</strain>
    </source>
</reference>
<dbReference type="GO" id="GO:0042597">
    <property type="term" value="C:periplasmic space"/>
    <property type="evidence" value="ECO:0007669"/>
    <property type="project" value="UniProtKB-SubCell"/>
</dbReference>
<feature type="signal peptide" evidence="6">
    <location>
        <begin position="1"/>
        <end position="23"/>
    </location>
</feature>
<dbReference type="GO" id="GO:0016020">
    <property type="term" value="C:membrane"/>
    <property type="evidence" value="ECO:0007669"/>
    <property type="project" value="InterPro"/>
</dbReference>
<comment type="subcellular location">
    <subcellularLocation>
        <location evidence="1">Periplasm</location>
    </subcellularLocation>
</comment>
<dbReference type="Gene3D" id="3.40.190.10">
    <property type="entry name" value="Periplasmic binding protein-like II"/>
    <property type="match status" value="2"/>
</dbReference>
<evidence type="ECO:0000256" key="4">
    <source>
        <dbReference type="ARBA" id="ARBA00022729"/>
    </source>
</evidence>
<protein>
    <submittedName>
        <fullName evidence="8">Aliphatic sulfonate ABC transporter substrate-binding protein</fullName>
    </submittedName>
</protein>
<dbReference type="InterPro" id="IPR015168">
    <property type="entry name" value="SsuA/THI5"/>
</dbReference>
<evidence type="ECO:0000313" key="8">
    <source>
        <dbReference type="EMBL" id="REK75071.1"/>
    </source>
</evidence>
<comment type="similarity">
    <text evidence="2">Belongs to the bacterial solute-binding protein SsuA/TauA family.</text>
</comment>
<dbReference type="InterPro" id="IPR010067">
    <property type="entry name" value="ABC_SsuA_sub-bd"/>
</dbReference>